<reference evidence="1" key="1">
    <citation type="submission" date="2021-03" db="EMBL/GenBank/DDBJ databases">
        <title>Streptomyces poriferae sp. nov., a novel marine sponge-derived Actinobacteria species with anti-MRSA activity.</title>
        <authorList>
            <person name="Sandoval-Powers M."/>
            <person name="Kralova S."/>
            <person name="Nguyen G.-S."/>
            <person name="Fawwal D."/>
            <person name="Degnes K."/>
            <person name="Klinkenberg G."/>
            <person name="Sletta H."/>
            <person name="Wentzel A."/>
            <person name="Liles M.R."/>
        </authorList>
    </citation>
    <scope>NUCLEOTIDE SEQUENCE</scope>
    <source>
        <strain evidence="1">DSM 41794</strain>
    </source>
</reference>
<evidence type="ECO:0000313" key="1">
    <source>
        <dbReference type="EMBL" id="MBO0518059.1"/>
    </source>
</evidence>
<accession>A0A939JNQ7</accession>
<proteinExistence type="predicted"/>
<evidence type="ECO:0000313" key="2">
    <source>
        <dbReference type="Proteomes" id="UP000664167"/>
    </source>
</evidence>
<dbReference type="EMBL" id="JAFLRJ010001169">
    <property type="protein sequence ID" value="MBO0518059.1"/>
    <property type="molecule type" value="Genomic_DNA"/>
</dbReference>
<sequence>MSESSTSRNVSGEDEVTDLCRDLIRIDTSNYGDHSGPGERAAAEYVAEKLAEVGLEPQIFESHPGRASTVAR</sequence>
<protein>
    <recommendedName>
        <fullName evidence="3">Peptidase M20</fullName>
    </recommendedName>
</protein>
<dbReference type="Proteomes" id="UP000664167">
    <property type="component" value="Unassembled WGS sequence"/>
</dbReference>
<gene>
    <name evidence="1" type="ORF">J0695_41025</name>
</gene>
<organism evidence="1 2">
    <name type="scientific">Streptomyces beijiangensis</name>
    <dbReference type="NCBI Taxonomy" id="163361"/>
    <lineage>
        <taxon>Bacteria</taxon>
        <taxon>Bacillati</taxon>
        <taxon>Actinomycetota</taxon>
        <taxon>Actinomycetes</taxon>
        <taxon>Kitasatosporales</taxon>
        <taxon>Streptomycetaceae</taxon>
        <taxon>Streptomyces</taxon>
    </lineage>
</organism>
<comment type="caution">
    <text evidence="1">The sequence shown here is derived from an EMBL/GenBank/DDBJ whole genome shotgun (WGS) entry which is preliminary data.</text>
</comment>
<evidence type="ECO:0008006" key="3">
    <source>
        <dbReference type="Google" id="ProtNLM"/>
    </source>
</evidence>
<feature type="non-terminal residue" evidence="1">
    <location>
        <position position="72"/>
    </location>
</feature>
<dbReference type="Gene3D" id="3.40.630.10">
    <property type="entry name" value="Zn peptidases"/>
    <property type="match status" value="1"/>
</dbReference>
<dbReference type="AlphaFoldDB" id="A0A939JNQ7"/>
<keyword evidence="2" id="KW-1185">Reference proteome</keyword>
<dbReference type="SUPFAM" id="SSF53187">
    <property type="entry name" value="Zn-dependent exopeptidases"/>
    <property type="match status" value="1"/>
</dbReference>
<name>A0A939JNQ7_9ACTN</name>